<proteinExistence type="inferred from homology"/>
<name>A0ABR4D7Y4_9PEZI</name>
<evidence type="ECO:0000313" key="5">
    <source>
        <dbReference type="Proteomes" id="UP001600064"/>
    </source>
</evidence>
<evidence type="ECO:0000256" key="3">
    <source>
        <dbReference type="SAM" id="SignalP"/>
    </source>
</evidence>
<evidence type="ECO:0000313" key="4">
    <source>
        <dbReference type="EMBL" id="KAL2266469.1"/>
    </source>
</evidence>
<dbReference type="Pfam" id="PF00245">
    <property type="entry name" value="Alk_phosphatase"/>
    <property type="match status" value="1"/>
</dbReference>
<dbReference type="InterPro" id="IPR017850">
    <property type="entry name" value="Alkaline_phosphatase_core_sf"/>
</dbReference>
<evidence type="ECO:0000256" key="2">
    <source>
        <dbReference type="RuleBase" id="RU003946"/>
    </source>
</evidence>
<organism evidence="4 5">
    <name type="scientific">Remersonia thermophila</name>
    <dbReference type="NCBI Taxonomy" id="72144"/>
    <lineage>
        <taxon>Eukaryota</taxon>
        <taxon>Fungi</taxon>
        <taxon>Dikarya</taxon>
        <taxon>Ascomycota</taxon>
        <taxon>Pezizomycotina</taxon>
        <taxon>Sordariomycetes</taxon>
        <taxon>Sordariomycetidae</taxon>
        <taxon>Sordariales</taxon>
        <taxon>Sordariales incertae sedis</taxon>
        <taxon>Remersonia</taxon>
    </lineage>
</organism>
<dbReference type="PANTHER" id="PTHR11596">
    <property type="entry name" value="ALKALINE PHOSPHATASE"/>
    <property type="match status" value="1"/>
</dbReference>
<dbReference type="PRINTS" id="PR00113">
    <property type="entry name" value="ALKPHPHTASE"/>
</dbReference>
<dbReference type="PANTHER" id="PTHR11596:SF72">
    <property type="entry name" value="ALKALINE PHOSPHATASE"/>
    <property type="match status" value="1"/>
</dbReference>
<evidence type="ECO:0000256" key="1">
    <source>
        <dbReference type="ARBA" id="ARBA00012647"/>
    </source>
</evidence>
<protein>
    <recommendedName>
        <fullName evidence="1">alkaline phosphatase</fullName>
        <ecNumber evidence="1">3.1.3.1</ecNumber>
    </recommendedName>
</protein>
<dbReference type="Gene3D" id="3.40.720.10">
    <property type="entry name" value="Alkaline Phosphatase, subunit A"/>
    <property type="match status" value="1"/>
</dbReference>
<dbReference type="EMBL" id="JAZGUE010000005">
    <property type="protein sequence ID" value="KAL2266469.1"/>
    <property type="molecule type" value="Genomic_DNA"/>
</dbReference>
<dbReference type="RefSeq" id="XP_070865196.1">
    <property type="nucleotide sequence ID" value="XM_071012464.1"/>
</dbReference>
<comment type="caution">
    <text evidence="4">The sequence shown here is derived from an EMBL/GenBank/DDBJ whole genome shotgun (WGS) entry which is preliminary data.</text>
</comment>
<feature type="chain" id="PRO_5045596187" description="alkaline phosphatase" evidence="3">
    <location>
        <begin position="23"/>
        <end position="671"/>
    </location>
</feature>
<accession>A0ABR4D7Y4</accession>
<comment type="similarity">
    <text evidence="2">Belongs to the alkaline phosphatase family.</text>
</comment>
<reference evidence="4 5" key="1">
    <citation type="journal article" date="2024" name="Commun. Biol.">
        <title>Comparative genomic analysis of thermophilic fungi reveals convergent evolutionary adaptations and gene losses.</title>
        <authorList>
            <person name="Steindorff A.S."/>
            <person name="Aguilar-Pontes M.V."/>
            <person name="Robinson A.J."/>
            <person name="Andreopoulos B."/>
            <person name="LaButti K."/>
            <person name="Kuo A."/>
            <person name="Mondo S."/>
            <person name="Riley R."/>
            <person name="Otillar R."/>
            <person name="Haridas S."/>
            <person name="Lipzen A."/>
            <person name="Grimwood J."/>
            <person name="Schmutz J."/>
            <person name="Clum A."/>
            <person name="Reid I.D."/>
            <person name="Moisan M.C."/>
            <person name="Butler G."/>
            <person name="Nguyen T.T.M."/>
            <person name="Dewar K."/>
            <person name="Conant G."/>
            <person name="Drula E."/>
            <person name="Henrissat B."/>
            <person name="Hansel C."/>
            <person name="Singer S."/>
            <person name="Hutchinson M.I."/>
            <person name="de Vries R.P."/>
            <person name="Natvig D.O."/>
            <person name="Powell A.J."/>
            <person name="Tsang A."/>
            <person name="Grigoriev I.V."/>
        </authorList>
    </citation>
    <scope>NUCLEOTIDE SEQUENCE [LARGE SCALE GENOMIC DNA]</scope>
    <source>
        <strain evidence="4 5">ATCC 22073</strain>
    </source>
</reference>
<dbReference type="GeneID" id="98127108"/>
<gene>
    <name evidence="4" type="ORF">VTJ83DRAFT_5821</name>
</gene>
<feature type="signal peptide" evidence="3">
    <location>
        <begin position="1"/>
        <end position="22"/>
    </location>
</feature>
<keyword evidence="5" id="KW-1185">Reference proteome</keyword>
<dbReference type="Proteomes" id="UP001600064">
    <property type="component" value="Unassembled WGS sequence"/>
</dbReference>
<dbReference type="InterPro" id="IPR001952">
    <property type="entry name" value="Alkaline_phosphatase"/>
</dbReference>
<dbReference type="CDD" id="cd16012">
    <property type="entry name" value="ALP"/>
    <property type="match status" value="1"/>
</dbReference>
<sequence>MLLQTCAVAAACLAASLPGVAGQTFQRLGTCPDLGCILPPDQQDFLPGQEFDIRFEIHAPQNGSEAAVPNAVPDANFKATITKVGGKGKGKGKGTSPESIAAFFGRKTEPALETWTFSWYEDLFARDARKPSVVRVASRAYRRVALYEPGDYVVNLEYTYGGQKKTTTATWTVRPLATKKKAKNVIFFIGDGMTTNMITAARLLAHKTVNGRYQSLLALDGFPVLGHQMTHSIDTFITDSANSASALYSGHKGSVDALGVYADSSPDPHDDPKVETIVELLSRIWGSAWGAVSTAHISDATPTALTGHSRRRSTLGVLVDQALNGVRNYSWTKTGGPDVYFGGGAEQFIPGPGSFQGKDYYQEFANQGYSVSWNRTALLSAPNNKKALGIFCKGTLPVWLDRHIFPDHVNSLNNHPSGANGPAKDIPGLKDMTLKAIDVLHARGGSKGFFLMSEAASIDKQMHAMDYDRALGELLELDDAIRATIQKLEQMRILDDTLIVVSADHGHGFDVFGSSDTKYAAAQTDPRSKRNAIGVYERSGLSQYVLPPPAGTSYGTGPNFPLNWDPRYVLAAGVVAHPDMRESHGVGPRPRAAAYIGGPGQAYARETEGFLVNGTLPTDQLQGVHSLTDVPVYAMGPCQADFGGTYNNIDVFFKIAGCLGLGHGTNRTSRG</sequence>
<dbReference type="SMART" id="SM00098">
    <property type="entry name" value="alkPPc"/>
    <property type="match status" value="1"/>
</dbReference>
<dbReference type="SUPFAM" id="SSF53649">
    <property type="entry name" value="Alkaline phosphatase-like"/>
    <property type="match status" value="1"/>
</dbReference>
<dbReference type="EC" id="3.1.3.1" evidence="1"/>
<keyword evidence="3" id="KW-0732">Signal</keyword>